<gene>
    <name evidence="9 11" type="primary">gmk</name>
    <name evidence="11" type="ORF">MU846_04510</name>
</gene>
<dbReference type="EC" id="2.7.4.8" evidence="2 9"/>
<protein>
    <recommendedName>
        <fullName evidence="3 9">Guanylate kinase</fullName>
        <ecNumber evidence="2 9">2.7.4.8</ecNumber>
    </recommendedName>
    <alternativeName>
        <fullName evidence="8 9">GMP kinase</fullName>
    </alternativeName>
</protein>
<comment type="subcellular location">
    <subcellularLocation>
        <location evidence="9">Cytoplasm</location>
    </subcellularLocation>
</comment>
<evidence type="ECO:0000256" key="6">
    <source>
        <dbReference type="ARBA" id="ARBA00022777"/>
    </source>
</evidence>
<dbReference type="GO" id="GO:0004385">
    <property type="term" value="F:GMP kinase activity"/>
    <property type="evidence" value="ECO:0007669"/>
    <property type="project" value="UniProtKB-EC"/>
</dbReference>
<keyword evidence="9" id="KW-0963">Cytoplasm</keyword>
<keyword evidence="5 9" id="KW-0547">Nucleotide-binding</keyword>
<evidence type="ECO:0000313" key="11">
    <source>
        <dbReference type="EMBL" id="MCK0536964.1"/>
    </source>
</evidence>
<accession>A0ABT0E578</accession>
<comment type="function">
    <text evidence="9">Essential for recycling GMP and indirectly, cGMP.</text>
</comment>
<dbReference type="PROSITE" id="PS50052">
    <property type="entry name" value="GUANYLATE_KINASE_2"/>
    <property type="match status" value="1"/>
</dbReference>
<reference evidence="11" key="1">
    <citation type="submission" date="2022-04" db="EMBL/GenBank/DDBJ databases">
        <title>Alcanivorax sp. CY1518 draft genome sequence.</title>
        <authorList>
            <person name="Zhao G."/>
            <person name="An M."/>
        </authorList>
    </citation>
    <scope>NUCLEOTIDE SEQUENCE</scope>
    <source>
        <strain evidence="11">CY1518</strain>
    </source>
</reference>
<sequence length="214" mass="23784">MHPVSRRGTLYIVSAPSGAGKTSLVAALIENIPNVCISVSHTTRPMRPGEEDGVNYHFIDRDTFLAHVKESRFLEHAEVFGNLYGTSEDWVAEQLAKGLDVILEIDWQGAQQVRRLRPDAVSIFILPPSLPELERRLRGRGQDHDQVIARRLAGAQAEMAHYGEYDYVVVNDTFVHALGDLVAILHACRLRQTRQRETLAATIGELLSSPPVNG</sequence>
<keyword evidence="6 9" id="KW-0418">Kinase</keyword>
<dbReference type="Gene3D" id="3.40.50.300">
    <property type="entry name" value="P-loop containing nucleotide triphosphate hydrolases"/>
    <property type="match status" value="1"/>
</dbReference>
<comment type="similarity">
    <text evidence="1 9">Belongs to the guanylate kinase family.</text>
</comment>
<keyword evidence="4 9" id="KW-0808">Transferase</keyword>
<feature type="binding site" evidence="9">
    <location>
        <begin position="15"/>
        <end position="22"/>
    </location>
    <ligand>
        <name>ATP</name>
        <dbReference type="ChEBI" id="CHEBI:30616"/>
    </ligand>
</feature>
<dbReference type="Gene3D" id="3.30.63.10">
    <property type="entry name" value="Guanylate Kinase phosphate binding domain"/>
    <property type="match status" value="1"/>
</dbReference>
<evidence type="ECO:0000256" key="4">
    <source>
        <dbReference type="ARBA" id="ARBA00022679"/>
    </source>
</evidence>
<dbReference type="InterPro" id="IPR017665">
    <property type="entry name" value="Guanylate_kinase"/>
</dbReference>
<dbReference type="InterPro" id="IPR008144">
    <property type="entry name" value="Guanylate_kin-like_dom"/>
</dbReference>
<dbReference type="InterPro" id="IPR008145">
    <property type="entry name" value="GK/Ca_channel_bsu"/>
</dbReference>
<evidence type="ECO:0000256" key="1">
    <source>
        <dbReference type="ARBA" id="ARBA00005790"/>
    </source>
</evidence>
<dbReference type="Proteomes" id="UP001165524">
    <property type="component" value="Unassembled WGS sequence"/>
</dbReference>
<organism evidence="11 12">
    <name type="scientific">Alcanivorax quisquiliarum</name>
    <dbReference type="NCBI Taxonomy" id="2933565"/>
    <lineage>
        <taxon>Bacteria</taxon>
        <taxon>Pseudomonadati</taxon>
        <taxon>Pseudomonadota</taxon>
        <taxon>Gammaproteobacteria</taxon>
        <taxon>Oceanospirillales</taxon>
        <taxon>Alcanivoracaceae</taxon>
        <taxon>Alcanivorax</taxon>
    </lineage>
</organism>
<dbReference type="RefSeq" id="WP_246948910.1">
    <property type="nucleotide sequence ID" value="NZ_JALKII010000002.1"/>
</dbReference>
<feature type="domain" description="Guanylate kinase-like" evidence="10">
    <location>
        <begin position="8"/>
        <end position="186"/>
    </location>
</feature>
<dbReference type="HAMAP" id="MF_00328">
    <property type="entry name" value="Guanylate_kinase"/>
    <property type="match status" value="1"/>
</dbReference>
<evidence type="ECO:0000256" key="7">
    <source>
        <dbReference type="ARBA" id="ARBA00022840"/>
    </source>
</evidence>
<dbReference type="EMBL" id="JALKII010000002">
    <property type="protein sequence ID" value="MCK0536964.1"/>
    <property type="molecule type" value="Genomic_DNA"/>
</dbReference>
<dbReference type="PROSITE" id="PS00856">
    <property type="entry name" value="GUANYLATE_KINASE_1"/>
    <property type="match status" value="1"/>
</dbReference>
<evidence type="ECO:0000313" key="12">
    <source>
        <dbReference type="Proteomes" id="UP001165524"/>
    </source>
</evidence>
<keyword evidence="7 9" id="KW-0067">ATP-binding</keyword>
<evidence type="ECO:0000256" key="2">
    <source>
        <dbReference type="ARBA" id="ARBA00012961"/>
    </source>
</evidence>
<name>A0ABT0E578_9GAMM</name>
<dbReference type="PANTHER" id="PTHR23117">
    <property type="entry name" value="GUANYLATE KINASE-RELATED"/>
    <property type="match status" value="1"/>
</dbReference>
<evidence type="ECO:0000259" key="10">
    <source>
        <dbReference type="PROSITE" id="PS50052"/>
    </source>
</evidence>
<evidence type="ECO:0000256" key="5">
    <source>
        <dbReference type="ARBA" id="ARBA00022741"/>
    </source>
</evidence>
<proteinExistence type="inferred from homology"/>
<comment type="caution">
    <text evidence="11">The sequence shown here is derived from an EMBL/GenBank/DDBJ whole genome shotgun (WGS) entry which is preliminary data.</text>
</comment>
<dbReference type="SUPFAM" id="SSF52540">
    <property type="entry name" value="P-loop containing nucleoside triphosphate hydrolases"/>
    <property type="match status" value="1"/>
</dbReference>
<dbReference type="InterPro" id="IPR020590">
    <property type="entry name" value="Guanylate_kinase_CS"/>
</dbReference>
<dbReference type="CDD" id="cd00071">
    <property type="entry name" value="GMPK"/>
    <property type="match status" value="1"/>
</dbReference>
<dbReference type="Pfam" id="PF00625">
    <property type="entry name" value="Guanylate_kin"/>
    <property type="match status" value="1"/>
</dbReference>
<dbReference type="PANTHER" id="PTHR23117:SF13">
    <property type="entry name" value="GUANYLATE KINASE"/>
    <property type="match status" value="1"/>
</dbReference>
<keyword evidence="12" id="KW-1185">Reference proteome</keyword>
<dbReference type="SMART" id="SM00072">
    <property type="entry name" value="GuKc"/>
    <property type="match status" value="1"/>
</dbReference>
<evidence type="ECO:0000256" key="3">
    <source>
        <dbReference type="ARBA" id="ARBA00016296"/>
    </source>
</evidence>
<evidence type="ECO:0000256" key="9">
    <source>
        <dbReference type="HAMAP-Rule" id="MF_00328"/>
    </source>
</evidence>
<dbReference type="NCBIfam" id="TIGR03263">
    <property type="entry name" value="guanyl_kin"/>
    <property type="match status" value="1"/>
</dbReference>
<dbReference type="InterPro" id="IPR027417">
    <property type="entry name" value="P-loop_NTPase"/>
</dbReference>
<comment type="catalytic activity">
    <reaction evidence="9">
        <text>GMP + ATP = GDP + ADP</text>
        <dbReference type="Rhea" id="RHEA:20780"/>
        <dbReference type="ChEBI" id="CHEBI:30616"/>
        <dbReference type="ChEBI" id="CHEBI:58115"/>
        <dbReference type="ChEBI" id="CHEBI:58189"/>
        <dbReference type="ChEBI" id="CHEBI:456216"/>
        <dbReference type="EC" id="2.7.4.8"/>
    </reaction>
</comment>
<evidence type="ECO:0000256" key="8">
    <source>
        <dbReference type="ARBA" id="ARBA00030128"/>
    </source>
</evidence>